<evidence type="ECO:0000256" key="2">
    <source>
        <dbReference type="ARBA" id="ARBA00022679"/>
    </source>
</evidence>
<protein>
    <submittedName>
        <fullName evidence="8">[LysW]-aminoadipate kinase</fullName>
        <ecNumber evidence="8">2.7.2.-</ecNumber>
    </submittedName>
</protein>
<keyword evidence="3" id="KW-0547">Nucleotide-binding</keyword>
<dbReference type="Pfam" id="PF00696">
    <property type="entry name" value="AA_kinase"/>
    <property type="match status" value="1"/>
</dbReference>
<dbReference type="Proteomes" id="UP000236642">
    <property type="component" value="Unassembled WGS sequence"/>
</dbReference>
<keyword evidence="5" id="KW-0067">ATP-binding</keyword>
<keyword evidence="1" id="KW-0028">Amino-acid biosynthesis</keyword>
<evidence type="ECO:0000313" key="8">
    <source>
        <dbReference type="EMBL" id="GBD07913.1"/>
    </source>
</evidence>
<evidence type="ECO:0000313" key="9">
    <source>
        <dbReference type="Proteomes" id="UP000236642"/>
    </source>
</evidence>
<sequence length="284" mass="30248">MWVIKIGGNAAVNAEAVLDELAAWAREGRRWVLVHGISAEADALGEALGHPPRYVTSASGFTSRYTDERTRDILLMAYGRINAHLVAALRRRGVHAIGLRGLDGGLLQARRKEALRIREGDRILILRGDYSGTPAGVNQAFLQELLGMGLYPVIAPMGLTPDGEIVNVDGDRAAAAIAAALQAEGLIFLTGAPGLLRSFPDENTRVPELGLEELEEAMAWAQGRMRHKLLAAREALQNGLSCVWLADGRRPAPLTAALRGEGTRILAAPSPAPLGVPAGESEPV</sequence>
<accession>A0A2H5Y399</accession>
<dbReference type="EC" id="2.7.2.-" evidence="8"/>
<evidence type="ECO:0000256" key="5">
    <source>
        <dbReference type="ARBA" id="ARBA00022840"/>
    </source>
</evidence>
<feature type="domain" description="Aspartate/glutamate/uridylate kinase" evidence="7">
    <location>
        <begin position="2"/>
        <end position="242"/>
    </location>
</feature>
<dbReference type="InterPro" id="IPR001048">
    <property type="entry name" value="Asp/Glu/Uridylate_kinase"/>
</dbReference>
<name>A0A2H5Y399_9CHLR</name>
<dbReference type="GO" id="GO:0005524">
    <property type="term" value="F:ATP binding"/>
    <property type="evidence" value="ECO:0007669"/>
    <property type="project" value="UniProtKB-KW"/>
</dbReference>
<evidence type="ECO:0000256" key="3">
    <source>
        <dbReference type="ARBA" id="ARBA00022741"/>
    </source>
</evidence>
<reference evidence="9" key="1">
    <citation type="submission" date="2017-09" db="EMBL/GenBank/DDBJ databases">
        <title>Metaegenomics of thermophilic ammonia-oxidizing enrichment culture.</title>
        <authorList>
            <person name="Kato S."/>
            <person name="Suzuki K."/>
        </authorList>
    </citation>
    <scope>NUCLEOTIDE SEQUENCE [LARGE SCALE GENOMIC DNA]</scope>
</reference>
<comment type="caution">
    <text evidence="8">The sequence shown here is derived from an EMBL/GenBank/DDBJ whole genome shotgun (WGS) entry which is preliminary data.</text>
</comment>
<dbReference type="PIRSF" id="PIRSF000728">
    <property type="entry name" value="NAGK"/>
    <property type="match status" value="1"/>
</dbReference>
<dbReference type="PANTHER" id="PTHR23342">
    <property type="entry name" value="N-ACETYLGLUTAMATE SYNTHASE"/>
    <property type="match status" value="1"/>
</dbReference>
<evidence type="ECO:0000259" key="7">
    <source>
        <dbReference type="Pfam" id="PF00696"/>
    </source>
</evidence>
<dbReference type="GO" id="GO:0003991">
    <property type="term" value="F:acetylglutamate kinase activity"/>
    <property type="evidence" value="ECO:0007669"/>
    <property type="project" value="TreeGrafter"/>
</dbReference>
<dbReference type="GO" id="GO:0006526">
    <property type="term" value="P:L-arginine biosynthetic process"/>
    <property type="evidence" value="ECO:0007669"/>
    <property type="project" value="TreeGrafter"/>
</dbReference>
<dbReference type="NCBIfam" id="TIGR00761">
    <property type="entry name" value="argB"/>
    <property type="match status" value="1"/>
</dbReference>
<dbReference type="PANTHER" id="PTHR23342:SF20">
    <property type="entry name" value="[LYSW]-AMINOADIPATE KINASE"/>
    <property type="match status" value="1"/>
</dbReference>
<dbReference type="PRINTS" id="PR00474">
    <property type="entry name" value="GLU5KINASE"/>
</dbReference>
<evidence type="ECO:0000256" key="6">
    <source>
        <dbReference type="ARBA" id="ARBA00029440"/>
    </source>
</evidence>
<dbReference type="Gene3D" id="3.40.1160.10">
    <property type="entry name" value="Acetylglutamate kinase-like"/>
    <property type="match status" value="1"/>
</dbReference>
<dbReference type="InterPro" id="IPR036393">
    <property type="entry name" value="AceGlu_kinase-like_sf"/>
</dbReference>
<evidence type="ECO:0000256" key="1">
    <source>
        <dbReference type="ARBA" id="ARBA00022605"/>
    </source>
</evidence>
<dbReference type="SUPFAM" id="SSF53633">
    <property type="entry name" value="Carbamate kinase-like"/>
    <property type="match status" value="1"/>
</dbReference>
<evidence type="ECO:0000256" key="4">
    <source>
        <dbReference type="ARBA" id="ARBA00022777"/>
    </source>
</evidence>
<dbReference type="InterPro" id="IPR004662">
    <property type="entry name" value="AcgluKinase_fam"/>
</dbReference>
<comment type="pathway">
    <text evidence="6">Amino-acid biosynthesis.</text>
</comment>
<organism evidence="8 9">
    <name type="scientific">Candidatus Thermoflexus japonica</name>
    <dbReference type="NCBI Taxonomy" id="2035417"/>
    <lineage>
        <taxon>Bacteria</taxon>
        <taxon>Bacillati</taxon>
        <taxon>Chloroflexota</taxon>
        <taxon>Thermoflexia</taxon>
        <taxon>Thermoflexales</taxon>
        <taxon>Thermoflexaceae</taxon>
        <taxon>Thermoflexus</taxon>
    </lineage>
</organism>
<dbReference type="InterPro" id="IPR001057">
    <property type="entry name" value="Glu/AcGlu_kinase"/>
</dbReference>
<dbReference type="GO" id="GO:0005737">
    <property type="term" value="C:cytoplasm"/>
    <property type="evidence" value="ECO:0007669"/>
    <property type="project" value="InterPro"/>
</dbReference>
<keyword evidence="2 8" id="KW-0808">Transferase</keyword>
<dbReference type="AlphaFoldDB" id="A0A2H5Y399"/>
<gene>
    <name evidence="8" type="primary">lysZ</name>
    <name evidence="8" type="ORF">HRbin22_00139</name>
</gene>
<dbReference type="EMBL" id="BEHY01000002">
    <property type="protein sequence ID" value="GBD07913.1"/>
    <property type="molecule type" value="Genomic_DNA"/>
</dbReference>
<proteinExistence type="predicted"/>
<keyword evidence="4 8" id="KW-0418">Kinase</keyword>
<dbReference type="NCBIfam" id="NF010659">
    <property type="entry name" value="PRK14058.1-1"/>
    <property type="match status" value="1"/>
</dbReference>